<dbReference type="RefSeq" id="XP_012177921.1">
    <property type="nucleotide sequence ID" value="XM_012322531.1"/>
</dbReference>
<evidence type="ECO:0000256" key="1">
    <source>
        <dbReference type="ARBA" id="ARBA00022603"/>
    </source>
</evidence>
<dbReference type="GO" id="GO:0046983">
    <property type="term" value="F:protein dimerization activity"/>
    <property type="evidence" value="ECO:0007669"/>
    <property type="project" value="InterPro"/>
</dbReference>
<dbReference type="Pfam" id="PF00891">
    <property type="entry name" value="Methyltransf_2"/>
    <property type="match status" value="1"/>
</dbReference>
<accession>J4G0I8</accession>
<gene>
    <name evidence="6" type="ORF">FIBRA_00640</name>
</gene>
<dbReference type="GO" id="GO:0032259">
    <property type="term" value="P:methylation"/>
    <property type="evidence" value="ECO:0007669"/>
    <property type="project" value="UniProtKB-KW"/>
</dbReference>
<protein>
    <submittedName>
        <fullName evidence="6">Uncharacterized protein</fullName>
    </submittedName>
</protein>
<keyword evidence="3" id="KW-0949">S-adenosyl-L-methionine</keyword>
<keyword evidence="1" id="KW-0489">Methyltransferase</keyword>
<dbReference type="HOGENOM" id="CLU_005533_0_1_1"/>
<dbReference type="InParanoid" id="J4G0I8"/>
<dbReference type="PANTHER" id="PTHR43712">
    <property type="entry name" value="PUTATIVE (AFU_ORTHOLOGUE AFUA_4G14580)-RELATED"/>
    <property type="match status" value="1"/>
</dbReference>
<name>J4G0I8_9APHY</name>
<organism evidence="6 7">
    <name type="scientific">Fibroporia radiculosa</name>
    <dbReference type="NCBI Taxonomy" id="599839"/>
    <lineage>
        <taxon>Eukaryota</taxon>
        <taxon>Fungi</taxon>
        <taxon>Dikarya</taxon>
        <taxon>Basidiomycota</taxon>
        <taxon>Agaricomycotina</taxon>
        <taxon>Agaricomycetes</taxon>
        <taxon>Polyporales</taxon>
        <taxon>Fibroporiaceae</taxon>
        <taxon>Fibroporia</taxon>
    </lineage>
</organism>
<dbReference type="InterPro" id="IPR036390">
    <property type="entry name" value="WH_DNA-bd_sf"/>
</dbReference>
<evidence type="ECO:0000259" key="5">
    <source>
        <dbReference type="Pfam" id="PF08100"/>
    </source>
</evidence>
<dbReference type="GO" id="GO:0008171">
    <property type="term" value="F:O-methyltransferase activity"/>
    <property type="evidence" value="ECO:0007669"/>
    <property type="project" value="InterPro"/>
</dbReference>
<proteinExistence type="predicted"/>
<evidence type="ECO:0000256" key="2">
    <source>
        <dbReference type="ARBA" id="ARBA00022679"/>
    </source>
</evidence>
<feature type="domain" description="O-methyltransferase C-terminal" evidence="4">
    <location>
        <begin position="255"/>
        <end position="422"/>
    </location>
</feature>
<dbReference type="InterPro" id="IPR001077">
    <property type="entry name" value="COMT_C"/>
</dbReference>
<evidence type="ECO:0000313" key="6">
    <source>
        <dbReference type="EMBL" id="CCL98638.1"/>
    </source>
</evidence>
<dbReference type="GeneID" id="24093549"/>
<dbReference type="Gene3D" id="1.10.10.10">
    <property type="entry name" value="Winged helix-like DNA-binding domain superfamily/Winged helix DNA-binding domain"/>
    <property type="match status" value="1"/>
</dbReference>
<dbReference type="InterPro" id="IPR016461">
    <property type="entry name" value="COMT-like"/>
</dbReference>
<evidence type="ECO:0000313" key="7">
    <source>
        <dbReference type="Proteomes" id="UP000006352"/>
    </source>
</evidence>
<sequence length="448" mass="50081">MVSSSIEDKAKTLRLLATLLYSAAEVIVKEWEIEAEDPNHDPLLPSETLYHVRRAVVGACGMYSDLVQEPQHRLMELSLQHFTARCLHITARTGVADIIAEADTGSGVNIKTIGTKTGIEPNRLTQVLHALCSLNIFTEIKPGFYGNTELSRQMVNNEPLRNMLVAQGLSIFSSSVELPTMLLNSAGAEKPRKTAYEVMHGAPFWEYFEQNTAKLDDNLNQRPELEIFAHAMIGAGRAQSTPVYADYPWEALQDGTIVDVGGGVGGMSLDLAKRFPRLHFILQDRAAVITEAQAVWRQELPDAVATKRVQFMVHDFFKEQPVKGADAYLMRYILHDWPEEQCITILSKLREAMEPHSRILNVDHIMHNTVGSAHLKRAPAPLPANYGHAQLFSHMFDLAMLTLFDSKEHSPEEFASLAEKSGLKVVKIWECRTVLGVAEMRRDDTALN</sequence>
<keyword evidence="2" id="KW-0808">Transferase</keyword>
<evidence type="ECO:0000256" key="3">
    <source>
        <dbReference type="ARBA" id="ARBA00022691"/>
    </source>
</evidence>
<dbReference type="Pfam" id="PF08100">
    <property type="entry name" value="Dimerisation"/>
    <property type="match status" value="1"/>
</dbReference>
<dbReference type="SUPFAM" id="SSF46785">
    <property type="entry name" value="Winged helix' DNA-binding domain"/>
    <property type="match status" value="1"/>
</dbReference>
<dbReference type="EMBL" id="HE796895">
    <property type="protein sequence ID" value="CCL98638.1"/>
    <property type="molecule type" value="Genomic_DNA"/>
</dbReference>
<feature type="domain" description="O-methyltransferase dimerisation" evidence="5">
    <location>
        <begin position="75"/>
        <end position="155"/>
    </location>
</feature>
<dbReference type="InterPro" id="IPR029063">
    <property type="entry name" value="SAM-dependent_MTases_sf"/>
</dbReference>
<keyword evidence="7" id="KW-1185">Reference proteome</keyword>
<dbReference type="InterPro" id="IPR012967">
    <property type="entry name" value="COMT_dimerisation"/>
</dbReference>
<dbReference type="Gene3D" id="3.40.50.150">
    <property type="entry name" value="Vaccinia Virus protein VP39"/>
    <property type="match status" value="1"/>
</dbReference>
<dbReference type="SUPFAM" id="SSF53335">
    <property type="entry name" value="S-adenosyl-L-methionine-dependent methyltransferases"/>
    <property type="match status" value="1"/>
</dbReference>
<dbReference type="Proteomes" id="UP000006352">
    <property type="component" value="Unassembled WGS sequence"/>
</dbReference>
<evidence type="ECO:0000259" key="4">
    <source>
        <dbReference type="Pfam" id="PF00891"/>
    </source>
</evidence>
<dbReference type="PANTHER" id="PTHR43712:SF2">
    <property type="entry name" value="O-METHYLTRANSFERASE CICE"/>
    <property type="match status" value="1"/>
</dbReference>
<reference evidence="6 7" key="1">
    <citation type="journal article" date="2012" name="Appl. Environ. Microbiol.">
        <title>Short-read sequencing for genomic analysis of the brown rot fungus Fibroporia radiculosa.</title>
        <authorList>
            <person name="Tang J.D."/>
            <person name="Perkins A.D."/>
            <person name="Sonstegard T.S."/>
            <person name="Schroeder S.G."/>
            <person name="Burgess S.C."/>
            <person name="Diehl S.V."/>
        </authorList>
    </citation>
    <scope>NUCLEOTIDE SEQUENCE [LARGE SCALE GENOMIC DNA]</scope>
    <source>
        <strain evidence="6 7">TFFH 294</strain>
    </source>
</reference>
<dbReference type="InterPro" id="IPR036388">
    <property type="entry name" value="WH-like_DNA-bd_sf"/>
</dbReference>
<dbReference type="AlphaFoldDB" id="J4G0I8"/>
<dbReference type="OrthoDB" id="1606438at2759"/>
<dbReference type="PROSITE" id="PS51683">
    <property type="entry name" value="SAM_OMT_II"/>
    <property type="match status" value="1"/>
</dbReference>